<name>A0A366I8D7_9GAMM</name>
<dbReference type="GO" id="GO:0003700">
    <property type="term" value="F:DNA-binding transcription factor activity"/>
    <property type="evidence" value="ECO:0007669"/>
    <property type="project" value="InterPro"/>
</dbReference>
<dbReference type="Pfam" id="PF00126">
    <property type="entry name" value="HTH_1"/>
    <property type="match status" value="1"/>
</dbReference>
<evidence type="ECO:0000256" key="4">
    <source>
        <dbReference type="ARBA" id="ARBA00023163"/>
    </source>
</evidence>
<organism evidence="6 7">
    <name type="scientific">Brenneria salicis ATCC 15712 = DSM 30166</name>
    <dbReference type="NCBI Taxonomy" id="714314"/>
    <lineage>
        <taxon>Bacteria</taxon>
        <taxon>Pseudomonadati</taxon>
        <taxon>Pseudomonadota</taxon>
        <taxon>Gammaproteobacteria</taxon>
        <taxon>Enterobacterales</taxon>
        <taxon>Pectobacteriaceae</taxon>
        <taxon>Brenneria</taxon>
    </lineage>
</organism>
<reference evidence="6 7" key="1">
    <citation type="submission" date="2018-06" db="EMBL/GenBank/DDBJ databases">
        <title>Genomic Encyclopedia of Type Strains, Phase IV (KMG-IV): sequencing the most valuable type-strain genomes for metagenomic binning, comparative biology and taxonomic classification.</title>
        <authorList>
            <person name="Goeker M."/>
        </authorList>
    </citation>
    <scope>NUCLEOTIDE SEQUENCE [LARGE SCALE GENOMIC DNA]</scope>
    <source>
        <strain evidence="6 7">DSM 30166</strain>
    </source>
</reference>
<evidence type="ECO:0000256" key="2">
    <source>
        <dbReference type="ARBA" id="ARBA00023015"/>
    </source>
</evidence>
<comment type="caution">
    <text evidence="6">The sequence shown here is derived from an EMBL/GenBank/DDBJ whole genome shotgun (WGS) entry which is preliminary data.</text>
</comment>
<dbReference type="Gene3D" id="1.10.10.10">
    <property type="entry name" value="Winged helix-like DNA-binding domain superfamily/Winged helix DNA-binding domain"/>
    <property type="match status" value="1"/>
</dbReference>
<accession>A0A366I8D7</accession>
<dbReference type="PANTHER" id="PTHR30537:SF72">
    <property type="entry name" value="LYSR FAMILY TRANSCRIPTIONAL REGULATOR"/>
    <property type="match status" value="1"/>
</dbReference>
<sequence>MTMDQIQAMRIFVRIVELGNFSRAAEKQGLPRATVSHTIKQLEARLGVRLLQRTTRQVNITDEGRIYYQRCIHLLAEIEETDTLFTHHKHQPVGKVRVDMPHSLARDVVIPALGAFYQRYPQITLMLSANDSAINVVREGVDCVLRAWQVDDDSLATRHLPPMPQITCASAHYLARFGTPLSLDDLAGHQAVGYFSLRSEQLYPLEFMQNGELITHRLPGKLQVNGADAYIAGCRAGLGLIQAPRRGLQSLLDSGELVEILQDTPAPDMPLYVMYPPGRFLAPRIRVFIEWLSERFAHDAAAR</sequence>
<comment type="similarity">
    <text evidence="1">Belongs to the LysR transcriptional regulatory family.</text>
</comment>
<keyword evidence="3" id="KW-0238">DNA-binding</keyword>
<dbReference type="PANTHER" id="PTHR30537">
    <property type="entry name" value="HTH-TYPE TRANSCRIPTIONAL REGULATOR"/>
    <property type="match status" value="1"/>
</dbReference>
<dbReference type="InterPro" id="IPR058163">
    <property type="entry name" value="LysR-type_TF_proteobact-type"/>
</dbReference>
<dbReference type="PROSITE" id="PS50931">
    <property type="entry name" value="HTH_LYSR"/>
    <property type="match status" value="1"/>
</dbReference>
<dbReference type="InterPro" id="IPR036390">
    <property type="entry name" value="WH_DNA-bd_sf"/>
</dbReference>
<dbReference type="InterPro" id="IPR005119">
    <property type="entry name" value="LysR_subst-bd"/>
</dbReference>
<evidence type="ECO:0000256" key="3">
    <source>
        <dbReference type="ARBA" id="ARBA00023125"/>
    </source>
</evidence>
<dbReference type="Proteomes" id="UP000253046">
    <property type="component" value="Unassembled WGS sequence"/>
</dbReference>
<dbReference type="AlphaFoldDB" id="A0A366I8D7"/>
<keyword evidence="4" id="KW-0804">Transcription</keyword>
<dbReference type="EMBL" id="QNRY01000010">
    <property type="protein sequence ID" value="RBP63748.1"/>
    <property type="molecule type" value="Genomic_DNA"/>
</dbReference>
<dbReference type="SUPFAM" id="SSF46785">
    <property type="entry name" value="Winged helix' DNA-binding domain"/>
    <property type="match status" value="1"/>
</dbReference>
<gene>
    <name evidence="6" type="ORF">DES54_11047</name>
</gene>
<dbReference type="GO" id="GO:0006351">
    <property type="term" value="P:DNA-templated transcription"/>
    <property type="evidence" value="ECO:0007669"/>
    <property type="project" value="TreeGrafter"/>
</dbReference>
<dbReference type="Gene3D" id="3.40.190.290">
    <property type="match status" value="1"/>
</dbReference>
<dbReference type="CDD" id="cd08472">
    <property type="entry name" value="PBP2_CrgA_like_3"/>
    <property type="match status" value="1"/>
</dbReference>
<evidence type="ECO:0000313" key="6">
    <source>
        <dbReference type="EMBL" id="RBP63748.1"/>
    </source>
</evidence>
<evidence type="ECO:0000259" key="5">
    <source>
        <dbReference type="PROSITE" id="PS50931"/>
    </source>
</evidence>
<evidence type="ECO:0000313" key="7">
    <source>
        <dbReference type="Proteomes" id="UP000253046"/>
    </source>
</evidence>
<keyword evidence="2" id="KW-0805">Transcription regulation</keyword>
<dbReference type="FunFam" id="1.10.10.10:FF:000001">
    <property type="entry name" value="LysR family transcriptional regulator"/>
    <property type="match status" value="1"/>
</dbReference>
<dbReference type="SUPFAM" id="SSF53850">
    <property type="entry name" value="Periplasmic binding protein-like II"/>
    <property type="match status" value="1"/>
</dbReference>
<keyword evidence="7" id="KW-1185">Reference proteome</keyword>
<dbReference type="InterPro" id="IPR000847">
    <property type="entry name" value="LysR_HTH_N"/>
</dbReference>
<dbReference type="InterPro" id="IPR036388">
    <property type="entry name" value="WH-like_DNA-bd_sf"/>
</dbReference>
<protein>
    <submittedName>
        <fullName evidence="6">LysR family transcriptional regulator</fullName>
    </submittedName>
</protein>
<feature type="domain" description="HTH lysR-type" evidence="5">
    <location>
        <begin position="1"/>
        <end position="61"/>
    </location>
</feature>
<proteinExistence type="inferred from homology"/>
<dbReference type="GO" id="GO:0043565">
    <property type="term" value="F:sequence-specific DNA binding"/>
    <property type="evidence" value="ECO:0007669"/>
    <property type="project" value="TreeGrafter"/>
</dbReference>
<evidence type="ECO:0000256" key="1">
    <source>
        <dbReference type="ARBA" id="ARBA00009437"/>
    </source>
</evidence>
<dbReference type="Pfam" id="PF03466">
    <property type="entry name" value="LysR_substrate"/>
    <property type="match status" value="1"/>
</dbReference>